<dbReference type="InterPro" id="IPR002528">
    <property type="entry name" value="MATE_fam"/>
</dbReference>
<organism evidence="1 2">
    <name type="scientific">Clostridium neuense</name>
    <dbReference type="NCBI Taxonomy" id="1728934"/>
    <lineage>
        <taxon>Bacteria</taxon>
        <taxon>Bacillati</taxon>
        <taxon>Bacillota</taxon>
        <taxon>Clostridia</taxon>
        <taxon>Eubacteriales</taxon>
        <taxon>Clostridiaceae</taxon>
        <taxon>Clostridium</taxon>
    </lineage>
</organism>
<dbReference type="RefSeq" id="WP_406786759.1">
    <property type="nucleotide sequence ID" value="NZ_JBJIAA010000004.1"/>
</dbReference>
<comment type="caution">
    <text evidence="1">The sequence shown here is derived from an EMBL/GenBank/DDBJ whole genome shotgun (WGS) entry which is preliminary data.</text>
</comment>
<dbReference type="Pfam" id="PF01554">
    <property type="entry name" value="MatE"/>
    <property type="match status" value="1"/>
</dbReference>
<dbReference type="EMBL" id="JBJIAA010000004">
    <property type="protein sequence ID" value="MFL0250067.1"/>
    <property type="molecule type" value="Genomic_DNA"/>
</dbReference>
<name>A0ABW8TD01_9CLOT</name>
<evidence type="ECO:0000313" key="1">
    <source>
        <dbReference type="EMBL" id="MFL0250067.1"/>
    </source>
</evidence>
<evidence type="ECO:0000313" key="2">
    <source>
        <dbReference type="Proteomes" id="UP001623592"/>
    </source>
</evidence>
<proteinExistence type="predicted"/>
<gene>
    <name evidence="1" type="ORF">ACJDT4_06495</name>
</gene>
<accession>A0ABW8TD01</accession>
<dbReference type="Proteomes" id="UP001623592">
    <property type="component" value="Unassembled WGS sequence"/>
</dbReference>
<protein>
    <submittedName>
        <fullName evidence="1">MATE family efflux transporter</fullName>
    </submittedName>
</protein>
<keyword evidence="2" id="KW-1185">Reference proteome</keyword>
<reference evidence="1 2" key="1">
    <citation type="submission" date="2024-11" db="EMBL/GenBank/DDBJ databases">
        <authorList>
            <person name="Heng Y.C."/>
            <person name="Lim A.C.H."/>
            <person name="Lee J.K.Y."/>
            <person name="Kittelmann S."/>
        </authorList>
    </citation>
    <scope>NUCLEOTIDE SEQUENCE [LARGE SCALE GENOMIC DNA]</scope>
    <source>
        <strain evidence="1 2">WILCCON 0114</strain>
    </source>
</reference>
<sequence>MDIYYIEYLNTITKSVGNFINIPGNSLCIAATAAVGQYMGKGDEDGAGKCLSYITKLSTFLLIIVGM</sequence>